<dbReference type="InterPro" id="IPR036567">
    <property type="entry name" value="RHF-like"/>
</dbReference>
<accession>A0A2S8I642</accession>
<name>A0A2S8I642_BURCE</name>
<reference evidence="1 2" key="1">
    <citation type="submission" date="2018-02" db="EMBL/GenBank/DDBJ databases">
        <title>Draft genome sequencing of Burkholderia cepacia Y14-15.</title>
        <authorList>
            <person name="Zheng B.-X."/>
        </authorList>
    </citation>
    <scope>NUCLEOTIDE SEQUENCE [LARGE SCALE GENOMIC DNA]</scope>
    <source>
        <strain evidence="1 2">Y14-15</strain>
    </source>
</reference>
<evidence type="ECO:0000313" key="1">
    <source>
        <dbReference type="EMBL" id="PQP10251.1"/>
    </source>
</evidence>
<organism evidence="1 2">
    <name type="scientific">Burkholderia cepacia</name>
    <name type="common">Pseudomonas cepacia</name>
    <dbReference type="NCBI Taxonomy" id="292"/>
    <lineage>
        <taxon>Bacteria</taxon>
        <taxon>Pseudomonadati</taxon>
        <taxon>Pseudomonadota</taxon>
        <taxon>Betaproteobacteria</taxon>
        <taxon>Burkholderiales</taxon>
        <taxon>Burkholderiaceae</taxon>
        <taxon>Burkholderia</taxon>
        <taxon>Burkholderia cepacia complex</taxon>
    </lineage>
</organism>
<dbReference type="InterPro" id="IPR003489">
    <property type="entry name" value="RHF/RaiA"/>
</dbReference>
<dbReference type="RefSeq" id="WP_105393352.1">
    <property type="nucleotide sequence ID" value="NZ_PUIQ01000067.1"/>
</dbReference>
<dbReference type="Pfam" id="PF02482">
    <property type="entry name" value="Ribosomal_S30AE"/>
    <property type="match status" value="1"/>
</dbReference>
<proteinExistence type="predicted"/>
<dbReference type="SUPFAM" id="SSF69754">
    <property type="entry name" value="Ribosome binding protein Y (YfiA homologue)"/>
    <property type="match status" value="1"/>
</dbReference>
<dbReference type="Proteomes" id="UP000238206">
    <property type="component" value="Unassembled WGS sequence"/>
</dbReference>
<dbReference type="AlphaFoldDB" id="A0A2S8I642"/>
<dbReference type="Gene3D" id="3.30.160.100">
    <property type="entry name" value="Ribosome hibernation promotion factor-like"/>
    <property type="match status" value="1"/>
</dbReference>
<evidence type="ECO:0000313" key="2">
    <source>
        <dbReference type="Proteomes" id="UP000238206"/>
    </source>
</evidence>
<sequence>MKLPLEISFQGMPRSDAIEQAVRTHASKLDKFCPDIMRCRVSVILDEKHKHRGKPFNVRIDLTIPGHELVSDRERDEDVYIALRDAFNDITRMLEDAVRKLHGQVKRHAERL</sequence>
<comment type="caution">
    <text evidence="1">The sequence shown here is derived from an EMBL/GenBank/DDBJ whole genome shotgun (WGS) entry which is preliminary data.</text>
</comment>
<dbReference type="EMBL" id="PUIQ01000067">
    <property type="protein sequence ID" value="PQP10251.1"/>
    <property type="molecule type" value="Genomic_DNA"/>
</dbReference>
<protein>
    <submittedName>
        <fullName evidence="1">Ribosomal subunit interface protein</fullName>
    </submittedName>
</protein>
<gene>
    <name evidence="1" type="ORF">C5615_33760</name>
</gene>